<sequence>MQHKPVKLDNTYLEYISLTDGINHTICEYGQVLTCKQGALYAHSVIFTTRSNAAFTPGRCACPRTQAVKGRLSDFQVFPQRATCDREDVTRINPDNSTQLLCMSTEGVRGKRILSLRQGFVCHLTRGFGRLRNVVHPRNGPRLHGASQGRAYC</sequence>
<evidence type="ECO:0000313" key="2">
    <source>
        <dbReference type="Proteomes" id="UP000005207"/>
    </source>
</evidence>
<dbReference type="GeneTree" id="ENSGT00990000204664"/>
<proteinExistence type="predicted"/>
<dbReference type="AlphaFoldDB" id="A0A669DNN4"/>
<name>A0A669DNN4_ORENI</name>
<dbReference type="Proteomes" id="UP000005207">
    <property type="component" value="Unplaced"/>
</dbReference>
<evidence type="ECO:0000313" key="1">
    <source>
        <dbReference type="Ensembl" id="ENSONIP00000060016.1"/>
    </source>
</evidence>
<organism evidence="1 2">
    <name type="scientific">Oreochromis niloticus</name>
    <name type="common">Nile tilapia</name>
    <name type="synonym">Tilapia nilotica</name>
    <dbReference type="NCBI Taxonomy" id="8128"/>
    <lineage>
        <taxon>Eukaryota</taxon>
        <taxon>Metazoa</taxon>
        <taxon>Chordata</taxon>
        <taxon>Craniata</taxon>
        <taxon>Vertebrata</taxon>
        <taxon>Euteleostomi</taxon>
        <taxon>Actinopterygii</taxon>
        <taxon>Neopterygii</taxon>
        <taxon>Teleostei</taxon>
        <taxon>Neoteleostei</taxon>
        <taxon>Acanthomorphata</taxon>
        <taxon>Ovalentaria</taxon>
        <taxon>Cichlomorphae</taxon>
        <taxon>Cichliformes</taxon>
        <taxon>Cichlidae</taxon>
        <taxon>African cichlids</taxon>
        <taxon>Pseudocrenilabrinae</taxon>
        <taxon>Oreochromini</taxon>
        <taxon>Oreochromis</taxon>
    </lineage>
</organism>
<keyword evidence="2" id="KW-1185">Reference proteome</keyword>
<protein>
    <submittedName>
        <fullName evidence="1">Uncharacterized protein</fullName>
    </submittedName>
</protein>
<accession>A0A669DNN4</accession>
<dbReference type="Ensembl" id="ENSONIT00000062460.1">
    <property type="protein sequence ID" value="ENSONIP00000060016.1"/>
    <property type="gene ID" value="ENSONIG00000035050.1"/>
</dbReference>
<dbReference type="InParanoid" id="A0A669DNN4"/>
<reference evidence="1" key="1">
    <citation type="submission" date="2025-08" db="UniProtKB">
        <authorList>
            <consortium name="Ensembl"/>
        </authorList>
    </citation>
    <scope>IDENTIFICATION</scope>
</reference>
<reference evidence="1" key="2">
    <citation type="submission" date="2025-09" db="UniProtKB">
        <authorList>
            <consortium name="Ensembl"/>
        </authorList>
    </citation>
    <scope>IDENTIFICATION</scope>
</reference>